<evidence type="ECO:0000313" key="4">
    <source>
        <dbReference type="EMBL" id="SEJ95277.1"/>
    </source>
</evidence>
<dbReference type="PIRSF" id="PIRSF005965">
    <property type="entry name" value="Chor_mut_AroH"/>
    <property type="match status" value="1"/>
</dbReference>
<keyword evidence="5" id="KW-1185">Reference proteome</keyword>
<evidence type="ECO:0000256" key="2">
    <source>
        <dbReference type="PIRSR" id="PIRSR005965-1"/>
    </source>
</evidence>
<feature type="binding site" evidence="2">
    <location>
        <position position="5"/>
    </location>
    <ligand>
        <name>prephenate</name>
        <dbReference type="ChEBI" id="CHEBI:29934"/>
    </ligand>
</feature>
<dbReference type="NCBIfam" id="TIGR01796">
    <property type="entry name" value="CM_mono_aroH"/>
    <property type="match status" value="1"/>
</dbReference>
<dbReference type="PROSITE" id="PS51167">
    <property type="entry name" value="CHORISMATE_MUT_1"/>
    <property type="match status" value="1"/>
</dbReference>
<dbReference type="SUPFAM" id="SSF55298">
    <property type="entry name" value="YjgF-like"/>
    <property type="match status" value="1"/>
</dbReference>
<keyword evidence="2 3" id="KW-0028">Amino-acid biosynthesis</keyword>
<dbReference type="UniPathway" id="UPA00120">
    <property type="reaction ID" value="UER00203"/>
</dbReference>
<dbReference type="Pfam" id="PF07736">
    <property type="entry name" value="CM_1"/>
    <property type="match status" value="1"/>
</dbReference>
<evidence type="ECO:0000256" key="1">
    <source>
        <dbReference type="NCBIfam" id="TIGR01796"/>
    </source>
</evidence>
<dbReference type="PANTHER" id="PTHR21164">
    <property type="entry name" value="CHORISMATE MUTASE"/>
    <property type="match status" value="1"/>
</dbReference>
<keyword evidence="2 3" id="KW-0057">Aromatic amino acid biosynthesis</keyword>
<reference evidence="5" key="1">
    <citation type="submission" date="2016-10" db="EMBL/GenBank/DDBJ databases">
        <authorList>
            <person name="Varghese N."/>
            <person name="Submissions S."/>
        </authorList>
    </citation>
    <scope>NUCLEOTIDE SEQUENCE [LARGE SCALE GENOMIC DNA]</scope>
    <source>
        <strain evidence="5">DSM 2179</strain>
    </source>
</reference>
<dbReference type="Proteomes" id="UP000199662">
    <property type="component" value="Unassembled WGS sequence"/>
</dbReference>
<feature type="binding site" evidence="2">
    <location>
        <position position="105"/>
    </location>
    <ligand>
        <name>prephenate</name>
        <dbReference type="ChEBI" id="CHEBI:29934"/>
    </ligand>
</feature>
<keyword evidence="3" id="KW-0413">Isomerase</keyword>
<proteinExistence type="predicted"/>
<dbReference type="InterPro" id="IPR008243">
    <property type="entry name" value="Chorismate_mutase_AroH"/>
</dbReference>
<name>A0A1H7D329_9FIRM</name>
<sequence>MQGIRGAITVEKNDKNEIFLAVENLLNEMVSQNQIETEDIGAALFSATDDITAAFPAAAARKLGWEFVPLFDARQMEVEDSLEKCIRVLLLVNTEKKQQEIHHVYLEKAVCLRPDLTNK</sequence>
<comment type="catalytic activity">
    <reaction evidence="3">
        <text>chorismate = prephenate</text>
        <dbReference type="Rhea" id="RHEA:13897"/>
        <dbReference type="ChEBI" id="CHEBI:29748"/>
        <dbReference type="ChEBI" id="CHEBI:29934"/>
        <dbReference type="EC" id="5.4.99.5"/>
    </reaction>
</comment>
<dbReference type="EMBL" id="FNZK01000028">
    <property type="protein sequence ID" value="SEJ95277.1"/>
    <property type="molecule type" value="Genomic_DNA"/>
</dbReference>
<dbReference type="GO" id="GO:0008652">
    <property type="term" value="P:amino acid biosynthetic process"/>
    <property type="evidence" value="ECO:0007669"/>
    <property type="project" value="UniProtKB-UniRule"/>
</dbReference>
<evidence type="ECO:0000313" key="5">
    <source>
        <dbReference type="Proteomes" id="UP000199662"/>
    </source>
</evidence>
<dbReference type="InterPro" id="IPR035959">
    <property type="entry name" value="RutC-like_sf"/>
</dbReference>
<protein>
    <recommendedName>
        <fullName evidence="1 3">chorismate mutase</fullName>
        <ecNumber evidence="1 3">5.4.99.5</ecNumber>
    </recommendedName>
</protein>
<dbReference type="GO" id="GO:0004106">
    <property type="term" value="F:chorismate mutase activity"/>
    <property type="evidence" value="ECO:0007669"/>
    <property type="project" value="UniProtKB-UniRule"/>
</dbReference>
<dbReference type="GO" id="GO:0009073">
    <property type="term" value="P:aromatic amino acid family biosynthetic process"/>
    <property type="evidence" value="ECO:0007669"/>
    <property type="project" value="UniProtKB-UniRule"/>
</dbReference>
<dbReference type="CDD" id="cd02185">
    <property type="entry name" value="AroH"/>
    <property type="match status" value="1"/>
</dbReference>
<organism evidence="4 5">
    <name type="scientific">Propionispira arboris</name>
    <dbReference type="NCBI Taxonomy" id="84035"/>
    <lineage>
        <taxon>Bacteria</taxon>
        <taxon>Bacillati</taxon>
        <taxon>Bacillota</taxon>
        <taxon>Negativicutes</taxon>
        <taxon>Selenomonadales</taxon>
        <taxon>Selenomonadaceae</taxon>
        <taxon>Propionispira</taxon>
    </lineage>
</organism>
<dbReference type="Gene3D" id="3.30.1330.40">
    <property type="entry name" value="RutC-like"/>
    <property type="match status" value="1"/>
</dbReference>
<dbReference type="AlphaFoldDB" id="A0A1H7D329"/>
<dbReference type="EC" id="5.4.99.5" evidence="1 3"/>
<feature type="binding site" evidence="2">
    <location>
        <position position="87"/>
    </location>
    <ligand>
        <name>prephenate</name>
        <dbReference type="ChEBI" id="CHEBI:29934"/>
    </ligand>
</feature>
<dbReference type="GO" id="GO:0046417">
    <property type="term" value="P:chorismate metabolic process"/>
    <property type="evidence" value="ECO:0007669"/>
    <property type="project" value="TreeGrafter"/>
</dbReference>
<dbReference type="PANTHER" id="PTHR21164:SF0">
    <property type="entry name" value="CHORISMATE MUTASE AROH"/>
    <property type="match status" value="1"/>
</dbReference>
<dbReference type="RefSeq" id="WP_091835639.1">
    <property type="nucleotide sequence ID" value="NZ_FNZK01000028.1"/>
</dbReference>
<evidence type="ECO:0000256" key="3">
    <source>
        <dbReference type="PROSITE-ProRule" id="PRU00514"/>
    </source>
</evidence>
<accession>A0A1H7D329</accession>
<gene>
    <name evidence="4" type="ORF">SAMN05660742_1284</name>
</gene>
<dbReference type="STRING" id="84035.SAMN05660742_1284"/>